<dbReference type="Proteomes" id="UP001458880">
    <property type="component" value="Unassembled WGS sequence"/>
</dbReference>
<dbReference type="Pfam" id="PF00089">
    <property type="entry name" value="Trypsin"/>
    <property type="match status" value="1"/>
</dbReference>
<dbReference type="InterPro" id="IPR001254">
    <property type="entry name" value="Trypsin_dom"/>
</dbReference>
<dbReference type="GO" id="GO:0006508">
    <property type="term" value="P:proteolysis"/>
    <property type="evidence" value="ECO:0007669"/>
    <property type="project" value="InterPro"/>
</dbReference>
<dbReference type="SMART" id="SM00020">
    <property type="entry name" value="Tryp_SPc"/>
    <property type="match status" value="1"/>
</dbReference>
<name>A0AAW1JD65_POPJA</name>
<feature type="chain" id="PRO_5043833606" evidence="2">
    <location>
        <begin position="22"/>
        <end position="245"/>
    </location>
</feature>
<feature type="signal peptide" evidence="2">
    <location>
        <begin position="1"/>
        <end position="21"/>
    </location>
</feature>
<keyword evidence="5" id="KW-1185">Reference proteome</keyword>
<proteinExistence type="predicted"/>
<protein>
    <submittedName>
        <fullName evidence="4">Trypsin</fullName>
    </submittedName>
</protein>
<dbReference type="InterPro" id="IPR043504">
    <property type="entry name" value="Peptidase_S1_PA_chymotrypsin"/>
</dbReference>
<dbReference type="InterPro" id="IPR009003">
    <property type="entry name" value="Peptidase_S1_PA"/>
</dbReference>
<evidence type="ECO:0000259" key="3">
    <source>
        <dbReference type="PROSITE" id="PS50240"/>
    </source>
</evidence>
<keyword evidence="1" id="KW-1015">Disulfide bond</keyword>
<dbReference type="FunFam" id="2.40.10.10:FF:000068">
    <property type="entry name" value="transmembrane protease serine 2"/>
    <property type="match status" value="1"/>
</dbReference>
<dbReference type="GO" id="GO:0004252">
    <property type="term" value="F:serine-type endopeptidase activity"/>
    <property type="evidence" value="ECO:0007669"/>
    <property type="project" value="InterPro"/>
</dbReference>
<keyword evidence="2" id="KW-0732">Signal</keyword>
<dbReference type="PROSITE" id="PS00134">
    <property type="entry name" value="TRYPSIN_HIS"/>
    <property type="match status" value="1"/>
</dbReference>
<sequence length="245" mass="27255">MEGAAYLSLLVVCSFYCSATASNYGDLINTEIAPYFAYLTEGYSKHFKCGGAIIHERFILTAAHCLNDKHFHVFVGVNMEEDLNVLTPYAVEEVKKFPWYDQTIYYDVGLVKLTTYLARSHRIQPINLETTLLPIGAEVSIIGYGLVDCTNDPANMRYHQCSEVPSKYLRVAKVTVSGTYNGVLHTQKRSRYGCSGDSGGPVVYNGRLVAIVTTGPHNSCFTQDAQVLVSEKLQWIQETIKVSSQ</sequence>
<feature type="domain" description="Peptidase S1" evidence="3">
    <location>
        <begin position="34"/>
        <end position="241"/>
    </location>
</feature>
<comment type="caution">
    <text evidence="4">The sequence shown here is derived from an EMBL/GenBank/DDBJ whole genome shotgun (WGS) entry which is preliminary data.</text>
</comment>
<dbReference type="PRINTS" id="PR00722">
    <property type="entry name" value="CHYMOTRYPSIN"/>
</dbReference>
<dbReference type="EMBL" id="JASPKY010000428">
    <property type="protein sequence ID" value="KAK9700850.1"/>
    <property type="molecule type" value="Genomic_DNA"/>
</dbReference>
<evidence type="ECO:0000256" key="2">
    <source>
        <dbReference type="SAM" id="SignalP"/>
    </source>
</evidence>
<reference evidence="4 5" key="1">
    <citation type="journal article" date="2024" name="BMC Genomics">
        <title>De novo assembly and annotation of Popillia japonica's genome with initial clues to its potential as an invasive pest.</title>
        <authorList>
            <person name="Cucini C."/>
            <person name="Boschi S."/>
            <person name="Funari R."/>
            <person name="Cardaioli E."/>
            <person name="Iannotti N."/>
            <person name="Marturano G."/>
            <person name="Paoli F."/>
            <person name="Bruttini M."/>
            <person name="Carapelli A."/>
            <person name="Frati F."/>
            <person name="Nardi F."/>
        </authorList>
    </citation>
    <scope>NUCLEOTIDE SEQUENCE [LARGE SCALE GENOMIC DNA]</scope>
    <source>
        <strain evidence="4">DMR45628</strain>
    </source>
</reference>
<dbReference type="PROSITE" id="PS50240">
    <property type="entry name" value="TRYPSIN_DOM"/>
    <property type="match status" value="1"/>
</dbReference>
<dbReference type="SUPFAM" id="SSF50494">
    <property type="entry name" value="Trypsin-like serine proteases"/>
    <property type="match status" value="1"/>
</dbReference>
<gene>
    <name evidence="4" type="ORF">QE152_g30985</name>
</gene>
<dbReference type="InterPro" id="IPR018114">
    <property type="entry name" value="TRYPSIN_HIS"/>
</dbReference>
<dbReference type="PANTHER" id="PTHR24271:SF50">
    <property type="match status" value="1"/>
</dbReference>
<dbReference type="PANTHER" id="PTHR24271">
    <property type="entry name" value="KALLIKREIN-RELATED"/>
    <property type="match status" value="1"/>
</dbReference>
<dbReference type="AlphaFoldDB" id="A0AAW1JD65"/>
<evidence type="ECO:0000313" key="4">
    <source>
        <dbReference type="EMBL" id="KAK9700850.1"/>
    </source>
</evidence>
<accession>A0AAW1JD65</accession>
<evidence type="ECO:0000256" key="1">
    <source>
        <dbReference type="ARBA" id="ARBA00023157"/>
    </source>
</evidence>
<organism evidence="4 5">
    <name type="scientific">Popillia japonica</name>
    <name type="common">Japanese beetle</name>
    <dbReference type="NCBI Taxonomy" id="7064"/>
    <lineage>
        <taxon>Eukaryota</taxon>
        <taxon>Metazoa</taxon>
        <taxon>Ecdysozoa</taxon>
        <taxon>Arthropoda</taxon>
        <taxon>Hexapoda</taxon>
        <taxon>Insecta</taxon>
        <taxon>Pterygota</taxon>
        <taxon>Neoptera</taxon>
        <taxon>Endopterygota</taxon>
        <taxon>Coleoptera</taxon>
        <taxon>Polyphaga</taxon>
        <taxon>Scarabaeiformia</taxon>
        <taxon>Scarabaeidae</taxon>
        <taxon>Rutelinae</taxon>
        <taxon>Popillia</taxon>
    </lineage>
</organism>
<dbReference type="Gene3D" id="2.40.10.10">
    <property type="entry name" value="Trypsin-like serine proteases"/>
    <property type="match status" value="2"/>
</dbReference>
<dbReference type="InterPro" id="IPR001314">
    <property type="entry name" value="Peptidase_S1A"/>
</dbReference>
<evidence type="ECO:0000313" key="5">
    <source>
        <dbReference type="Proteomes" id="UP001458880"/>
    </source>
</evidence>